<dbReference type="Proteomes" id="UP001314229">
    <property type="component" value="Unassembled WGS sequence"/>
</dbReference>
<reference evidence="2 3" key="1">
    <citation type="submission" date="2024-01" db="EMBL/GenBank/DDBJ databases">
        <authorList>
            <person name="Alioto T."/>
            <person name="Alioto T."/>
            <person name="Gomez Garrido J."/>
        </authorList>
    </citation>
    <scope>NUCLEOTIDE SEQUENCE [LARGE SCALE GENOMIC DNA]</scope>
</reference>
<organism evidence="2 3">
    <name type="scientific">Scomber scombrus</name>
    <name type="common">Atlantic mackerel</name>
    <name type="synonym">Scomber vernalis</name>
    <dbReference type="NCBI Taxonomy" id="13677"/>
    <lineage>
        <taxon>Eukaryota</taxon>
        <taxon>Metazoa</taxon>
        <taxon>Chordata</taxon>
        <taxon>Craniata</taxon>
        <taxon>Vertebrata</taxon>
        <taxon>Euteleostomi</taxon>
        <taxon>Actinopterygii</taxon>
        <taxon>Neopterygii</taxon>
        <taxon>Teleostei</taxon>
        <taxon>Neoteleostei</taxon>
        <taxon>Acanthomorphata</taxon>
        <taxon>Pelagiaria</taxon>
        <taxon>Scombriformes</taxon>
        <taxon>Scombridae</taxon>
        <taxon>Scomber</taxon>
    </lineage>
</organism>
<dbReference type="EMBL" id="CAWUFR010001040">
    <property type="protein sequence ID" value="CAK6982525.1"/>
    <property type="molecule type" value="Genomic_DNA"/>
</dbReference>
<dbReference type="AlphaFoldDB" id="A0AAV1QGP4"/>
<comment type="caution">
    <text evidence="2">The sequence shown here is derived from an EMBL/GenBank/DDBJ whole genome shotgun (WGS) entry which is preliminary data.</text>
</comment>
<evidence type="ECO:0000313" key="2">
    <source>
        <dbReference type="EMBL" id="CAK6982525.1"/>
    </source>
</evidence>
<feature type="region of interest" description="Disordered" evidence="1">
    <location>
        <begin position="107"/>
        <end position="145"/>
    </location>
</feature>
<evidence type="ECO:0000313" key="3">
    <source>
        <dbReference type="Proteomes" id="UP001314229"/>
    </source>
</evidence>
<protein>
    <submittedName>
        <fullName evidence="2">Uncharacterized protein</fullName>
    </submittedName>
</protein>
<name>A0AAV1QGP4_SCOSC</name>
<proteinExistence type="predicted"/>
<feature type="non-terminal residue" evidence="2">
    <location>
        <position position="1"/>
    </location>
</feature>
<gene>
    <name evidence="2" type="ORF">FSCOSCO3_A025517</name>
</gene>
<evidence type="ECO:0000256" key="1">
    <source>
        <dbReference type="SAM" id="MobiDB-lite"/>
    </source>
</evidence>
<keyword evidence="3" id="KW-1185">Reference proteome</keyword>
<sequence>QQLTRKLKRKVLNLHGDLTLCVCVCVCVCVSLCVCVCVCVSPPCRWDGWCGDGDGCGGSVALHVAAAACSQRSLQHQRPSKPASPCGERGAGSFLHLQPDRRLAPPLSVQPAWRTQKNQQTKHLTSSTQLHLPPSPWQPEMETGGGGSRLFLLSQLRVRSVNSKIKASAEAQKTTRTRRQTEKSNGYV</sequence>
<feature type="region of interest" description="Disordered" evidence="1">
    <location>
        <begin position="164"/>
        <end position="188"/>
    </location>
</feature>
<accession>A0AAV1QGP4</accession>
<feature type="compositionally biased region" description="Polar residues" evidence="1">
    <location>
        <begin position="113"/>
        <end position="130"/>
    </location>
</feature>